<dbReference type="InterPro" id="IPR017871">
    <property type="entry name" value="ABC_transporter-like_CS"/>
</dbReference>
<evidence type="ECO:0000256" key="4">
    <source>
        <dbReference type="ARBA" id="ARBA00022840"/>
    </source>
</evidence>
<dbReference type="Gene3D" id="3.40.50.300">
    <property type="entry name" value="P-loop containing nucleotide triphosphate hydrolases"/>
    <property type="match status" value="1"/>
</dbReference>
<dbReference type="SMART" id="SM00382">
    <property type="entry name" value="AAA"/>
    <property type="match status" value="1"/>
</dbReference>
<dbReference type="InterPro" id="IPR052156">
    <property type="entry name" value="BCAA_Transport_ATP-bd_LivF"/>
</dbReference>
<evidence type="ECO:0000313" key="8">
    <source>
        <dbReference type="Proteomes" id="UP001215503"/>
    </source>
</evidence>
<protein>
    <submittedName>
        <fullName evidence="7">ABC transporter ATP-binding protein</fullName>
    </submittedName>
</protein>
<feature type="domain" description="ABC transporter" evidence="6">
    <location>
        <begin position="2"/>
        <end position="237"/>
    </location>
</feature>
<evidence type="ECO:0000256" key="3">
    <source>
        <dbReference type="ARBA" id="ARBA00022741"/>
    </source>
</evidence>
<dbReference type="GO" id="GO:0005524">
    <property type="term" value="F:ATP binding"/>
    <property type="evidence" value="ECO:0007669"/>
    <property type="project" value="UniProtKB-KW"/>
</dbReference>
<organism evidence="7 8">
    <name type="scientific">Aquibaculum arenosum</name>
    <dbReference type="NCBI Taxonomy" id="3032591"/>
    <lineage>
        <taxon>Bacteria</taxon>
        <taxon>Pseudomonadati</taxon>
        <taxon>Pseudomonadota</taxon>
        <taxon>Alphaproteobacteria</taxon>
        <taxon>Rhodospirillales</taxon>
        <taxon>Rhodovibrionaceae</taxon>
        <taxon>Aquibaculum</taxon>
    </lineage>
</organism>
<name>A0ABT5YI39_9PROT</name>
<dbReference type="InterPro" id="IPR003593">
    <property type="entry name" value="AAA+_ATPase"/>
</dbReference>
<dbReference type="EMBL" id="JARHUD010000001">
    <property type="protein sequence ID" value="MDF2094605.1"/>
    <property type="molecule type" value="Genomic_DNA"/>
</dbReference>
<keyword evidence="5" id="KW-0029">Amino-acid transport</keyword>
<evidence type="ECO:0000256" key="1">
    <source>
        <dbReference type="ARBA" id="ARBA00005417"/>
    </source>
</evidence>
<evidence type="ECO:0000313" key="7">
    <source>
        <dbReference type="EMBL" id="MDF2094605.1"/>
    </source>
</evidence>
<accession>A0ABT5YI39</accession>
<dbReference type="Pfam" id="PF00005">
    <property type="entry name" value="ABC_tran"/>
    <property type="match status" value="1"/>
</dbReference>
<sequence length="244" mass="25821">MLTLDGLDVWRGPSQVLHNLDLEVKAGEIVALLGANGAGKTSTLLTISGLLRPRGGRAVLSMDGREHDLLRLAPDRIVAAGVAHCPEGRQVFAGLSVAENLRMGAFLRRDGEVASDLAEMGDLFPILRERAGGLAGQLSGGEQMMLAIARALMSRPRLLLLDEPSLGLAPQMVDRIFDVIETIRGRGTTVLLVEQNAGMALEIADRAYVLENGRITLSGLAAELAEDARLQEAYLGLAPAGEGA</sequence>
<keyword evidence="8" id="KW-1185">Reference proteome</keyword>
<dbReference type="Proteomes" id="UP001215503">
    <property type="component" value="Unassembled WGS sequence"/>
</dbReference>
<keyword evidence="4 7" id="KW-0067">ATP-binding</keyword>
<evidence type="ECO:0000256" key="5">
    <source>
        <dbReference type="ARBA" id="ARBA00022970"/>
    </source>
</evidence>
<dbReference type="PANTHER" id="PTHR43820">
    <property type="entry name" value="HIGH-AFFINITY BRANCHED-CHAIN AMINO ACID TRANSPORT ATP-BINDING PROTEIN LIVF"/>
    <property type="match status" value="1"/>
</dbReference>
<dbReference type="InterPro" id="IPR027417">
    <property type="entry name" value="P-loop_NTPase"/>
</dbReference>
<gene>
    <name evidence="7" type="ORF">P2G67_01285</name>
</gene>
<comment type="similarity">
    <text evidence="1">Belongs to the ABC transporter superfamily.</text>
</comment>
<dbReference type="PROSITE" id="PS50893">
    <property type="entry name" value="ABC_TRANSPORTER_2"/>
    <property type="match status" value="1"/>
</dbReference>
<dbReference type="SUPFAM" id="SSF52540">
    <property type="entry name" value="P-loop containing nucleoside triphosphate hydrolases"/>
    <property type="match status" value="1"/>
</dbReference>
<evidence type="ECO:0000259" key="6">
    <source>
        <dbReference type="PROSITE" id="PS50893"/>
    </source>
</evidence>
<keyword evidence="3" id="KW-0547">Nucleotide-binding</keyword>
<proteinExistence type="inferred from homology"/>
<evidence type="ECO:0000256" key="2">
    <source>
        <dbReference type="ARBA" id="ARBA00022448"/>
    </source>
</evidence>
<reference evidence="7 8" key="1">
    <citation type="submission" date="2023-03" db="EMBL/GenBank/DDBJ databases">
        <title>Fodinicurvata sp. CAU 1616 isolated from sea sendiment.</title>
        <authorList>
            <person name="Kim W."/>
        </authorList>
    </citation>
    <scope>NUCLEOTIDE SEQUENCE [LARGE SCALE GENOMIC DNA]</scope>
    <source>
        <strain evidence="7 8">CAU 1616</strain>
    </source>
</reference>
<dbReference type="CDD" id="cd03224">
    <property type="entry name" value="ABC_TM1139_LivF_branched"/>
    <property type="match status" value="1"/>
</dbReference>
<comment type="caution">
    <text evidence="7">The sequence shown here is derived from an EMBL/GenBank/DDBJ whole genome shotgun (WGS) entry which is preliminary data.</text>
</comment>
<dbReference type="RefSeq" id="WP_275819230.1">
    <property type="nucleotide sequence ID" value="NZ_JARHUD010000001.1"/>
</dbReference>
<dbReference type="PANTHER" id="PTHR43820:SF4">
    <property type="entry name" value="HIGH-AFFINITY BRANCHED-CHAIN AMINO ACID TRANSPORT ATP-BINDING PROTEIN LIVF"/>
    <property type="match status" value="1"/>
</dbReference>
<dbReference type="PROSITE" id="PS00211">
    <property type="entry name" value="ABC_TRANSPORTER_1"/>
    <property type="match status" value="1"/>
</dbReference>
<keyword evidence="2" id="KW-0813">Transport</keyword>
<dbReference type="InterPro" id="IPR003439">
    <property type="entry name" value="ABC_transporter-like_ATP-bd"/>
</dbReference>